<protein>
    <submittedName>
        <fullName evidence="7">Alpha/Beta hydrolase</fullName>
    </submittedName>
</protein>
<evidence type="ECO:0000256" key="2">
    <source>
        <dbReference type="ARBA" id="ARBA00022692"/>
    </source>
</evidence>
<evidence type="ECO:0000256" key="1">
    <source>
        <dbReference type="ARBA" id="ARBA00007387"/>
    </source>
</evidence>
<dbReference type="Proteomes" id="UP001056384">
    <property type="component" value="Chromosome 2"/>
</dbReference>
<keyword evidence="3" id="KW-1133">Transmembrane helix</keyword>
<dbReference type="AlphaFoldDB" id="A0A9Q9ARY0"/>
<keyword evidence="5" id="KW-0539">Nucleus</keyword>
<evidence type="ECO:0000256" key="6">
    <source>
        <dbReference type="ARBA" id="ARBA00034303"/>
    </source>
</evidence>
<dbReference type="SUPFAM" id="SSF53474">
    <property type="entry name" value="alpha/beta-Hydrolases"/>
    <property type="match status" value="1"/>
</dbReference>
<accession>A0A9Q9ARY0</accession>
<keyword evidence="8" id="KW-1185">Reference proteome</keyword>
<dbReference type="Pfam" id="PF05705">
    <property type="entry name" value="DUF829"/>
    <property type="match status" value="1"/>
</dbReference>
<proteinExistence type="inferred from homology"/>
<dbReference type="PANTHER" id="PTHR12265">
    <property type="entry name" value="TRANSMEMBRANE PROTEIN 53"/>
    <property type="match status" value="1"/>
</dbReference>
<sequence>MSQKRQLVPEGFEVLTETISIQQSDAATEEGSPSLIVICSWMAAFPKHIQKYTDQYKKLFPSSTILLIQSSWTDVAATDAKMVSRLSLAVSTIKGHTPIDGNNKNKVFLHIFSNGGATVANHLSIQLHSHFNQLLHHGNQKLFSKVILECTPSRPEVGRAVKAVAYGIPNFFLIRIIGTFLLRCYITFGLWQCKVRGIENMVDRIRRRLNAVSSFDEKVSVPDVVRRSPAYRDGQLWDRTVPRLYLYSKSDEVVGWQDVRDHAKEARKAGYQVVREEVFETAPHVGLPREDFGRYWGIVENWVREGNREA</sequence>
<dbReference type="EMBL" id="CP099419">
    <property type="protein sequence ID" value="USW49661.1"/>
    <property type="molecule type" value="Genomic_DNA"/>
</dbReference>
<comment type="similarity">
    <text evidence="1">Belongs to the TMEM53 family.</text>
</comment>
<dbReference type="InterPro" id="IPR008547">
    <property type="entry name" value="DUF829_TMEM53"/>
</dbReference>
<dbReference type="PANTHER" id="PTHR12265:SF30">
    <property type="entry name" value="TRANSMEMBRANE PROTEIN 53"/>
    <property type="match status" value="1"/>
</dbReference>
<dbReference type="GO" id="GO:0005640">
    <property type="term" value="C:nuclear outer membrane"/>
    <property type="evidence" value="ECO:0007669"/>
    <property type="project" value="UniProtKB-SubCell"/>
</dbReference>
<reference evidence="7" key="1">
    <citation type="submission" date="2022-06" db="EMBL/GenBank/DDBJ databases">
        <title>Complete genome sequences of two strains of the flax pathogen Septoria linicola.</title>
        <authorList>
            <person name="Lapalu N."/>
            <person name="Simon A."/>
            <person name="Demenou B."/>
            <person name="Paumier D."/>
            <person name="Guillot M.-P."/>
            <person name="Gout L."/>
            <person name="Valade R."/>
        </authorList>
    </citation>
    <scope>NUCLEOTIDE SEQUENCE</scope>
    <source>
        <strain evidence="7">SE15195</strain>
    </source>
</reference>
<evidence type="ECO:0000256" key="5">
    <source>
        <dbReference type="ARBA" id="ARBA00023242"/>
    </source>
</evidence>
<gene>
    <name evidence="7" type="ORF">Slin15195_G029800</name>
</gene>
<organism evidence="7 8">
    <name type="scientific">Septoria linicola</name>
    <dbReference type="NCBI Taxonomy" id="215465"/>
    <lineage>
        <taxon>Eukaryota</taxon>
        <taxon>Fungi</taxon>
        <taxon>Dikarya</taxon>
        <taxon>Ascomycota</taxon>
        <taxon>Pezizomycotina</taxon>
        <taxon>Dothideomycetes</taxon>
        <taxon>Dothideomycetidae</taxon>
        <taxon>Mycosphaerellales</taxon>
        <taxon>Mycosphaerellaceae</taxon>
        <taxon>Septoria</taxon>
    </lineage>
</organism>
<name>A0A9Q9ARY0_9PEZI</name>
<keyword evidence="2" id="KW-0812">Transmembrane</keyword>
<dbReference type="InterPro" id="IPR029058">
    <property type="entry name" value="AB_hydrolase_fold"/>
</dbReference>
<evidence type="ECO:0000256" key="4">
    <source>
        <dbReference type="ARBA" id="ARBA00023136"/>
    </source>
</evidence>
<evidence type="ECO:0000313" key="7">
    <source>
        <dbReference type="EMBL" id="USW49661.1"/>
    </source>
</evidence>
<evidence type="ECO:0000313" key="8">
    <source>
        <dbReference type="Proteomes" id="UP001056384"/>
    </source>
</evidence>
<comment type="subcellular location">
    <subcellularLocation>
        <location evidence="6">Nucleus outer membrane</location>
        <topology evidence="6">Single-pass membrane protein</topology>
    </subcellularLocation>
</comment>
<keyword evidence="4" id="KW-0472">Membrane</keyword>
<dbReference type="GO" id="GO:0016787">
    <property type="term" value="F:hydrolase activity"/>
    <property type="evidence" value="ECO:0007669"/>
    <property type="project" value="UniProtKB-KW"/>
</dbReference>
<keyword evidence="7" id="KW-0378">Hydrolase</keyword>
<dbReference type="OrthoDB" id="77878at2759"/>
<evidence type="ECO:0000256" key="3">
    <source>
        <dbReference type="ARBA" id="ARBA00022989"/>
    </source>
</evidence>